<dbReference type="InterPro" id="IPR021344">
    <property type="entry name" value="DUF2970"/>
</dbReference>
<protein>
    <submittedName>
        <fullName evidence="2">DUF2970 domain-containing protein</fullName>
    </submittedName>
</protein>
<dbReference type="Proteomes" id="UP000315303">
    <property type="component" value="Unassembled WGS sequence"/>
</dbReference>
<keyword evidence="1" id="KW-1133">Transmembrane helix</keyword>
<evidence type="ECO:0000313" key="3">
    <source>
        <dbReference type="Proteomes" id="UP000315303"/>
    </source>
</evidence>
<keyword evidence="3" id="KW-1185">Reference proteome</keyword>
<keyword evidence="1" id="KW-0472">Membrane</keyword>
<dbReference type="EMBL" id="SAWY01000020">
    <property type="protein sequence ID" value="TPH15197.1"/>
    <property type="molecule type" value="Genomic_DNA"/>
</dbReference>
<name>A0A502L4F4_9GAMM</name>
<dbReference type="AlphaFoldDB" id="A0A502L4F4"/>
<dbReference type="OrthoDB" id="5625885at2"/>
<evidence type="ECO:0000256" key="1">
    <source>
        <dbReference type="SAM" id="Phobius"/>
    </source>
</evidence>
<organism evidence="2 3">
    <name type="scientific">Litorilituus lipolyticus</name>
    <dbReference type="NCBI Taxonomy" id="2491017"/>
    <lineage>
        <taxon>Bacteria</taxon>
        <taxon>Pseudomonadati</taxon>
        <taxon>Pseudomonadota</taxon>
        <taxon>Gammaproteobacteria</taxon>
        <taxon>Alteromonadales</taxon>
        <taxon>Colwelliaceae</taxon>
        <taxon>Litorilituus</taxon>
    </lineage>
</organism>
<accession>A0A502L4F4</accession>
<dbReference type="RefSeq" id="WP_140603352.1">
    <property type="nucleotide sequence ID" value="NZ_SAWY01000020.1"/>
</dbReference>
<comment type="caution">
    <text evidence="2">The sequence shown here is derived from an EMBL/GenBank/DDBJ whole genome shotgun (WGS) entry which is preliminary data.</text>
</comment>
<feature type="transmembrane region" description="Helical" evidence="1">
    <location>
        <begin position="33"/>
        <end position="56"/>
    </location>
</feature>
<dbReference type="Pfam" id="PF11174">
    <property type="entry name" value="DUF2970"/>
    <property type="match status" value="1"/>
</dbReference>
<sequence length="59" mass="6423">MLRVIKSILAAFIGVQSNKNRLQDFTHGKASHFIIAGIIGVVLFIAFLVIIVNIVLSTT</sequence>
<reference evidence="2 3" key="1">
    <citation type="submission" date="2019-01" db="EMBL/GenBank/DDBJ databases">
        <title>Litorilituus lipolytica sp. nov., isolated from intertidal sand of the Yellow Sea in China.</title>
        <authorList>
            <person name="Liu A."/>
        </authorList>
    </citation>
    <scope>NUCLEOTIDE SEQUENCE [LARGE SCALE GENOMIC DNA]</scope>
    <source>
        <strain evidence="2 3">RZ04</strain>
    </source>
</reference>
<gene>
    <name evidence="2" type="ORF">EPA86_10300</name>
</gene>
<proteinExistence type="predicted"/>
<keyword evidence="1" id="KW-0812">Transmembrane</keyword>
<evidence type="ECO:0000313" key="2">
    <source>
        <dbReference type="EMBL" id="TPH15197.1"/>
    </source>
</evidence>